<evidence type="ECO:0000313" key="3">
    <source>
        <dbReference type="Proteomes" id="UP000192276"/>
    </source>
</evidence>
<dbReference type="STRING" id="550983.A4R26_12630"/>
<proteinExistence type="predicted"/>
<feature type="transmembrane region" description="Helical" evidence="1">
    <location>
        <begin position="122"/>
        <end position="140"/>
    </location>
</feature>
<evidence type="ECO:0000313" key="2">
    <source>
        <dbReference type="EMBL" id="OQP66626.1"/>
    </source>
</evidence>
<organism evidence="2 3">
    <name type="scientific">Niastella populi</name>
    <dbReference type="NCBI Taxonomy" id="550983"/>
    <lineage>
        <taxon>Bacteria</taxon>
        <taxon>Pseudomonadati</taxon>
        <taxon>Bacteroidota</taxon>
        <taxon>Chitinophagia</taxon>
        <taxon>Chitinophagales</taxon>
        <taxon>Chitinophagaceae</taxon>
        <taxon>Niastella</taxon>
    </lineage>
</organism>
<accession>A0A1V9G828</accession>
<reference evidence="3" key="1">
    <citation type="submission" date="2016-04" db="EMBL/GenBank/DDBJ databases">
        <authorList>
            <person name="Chen L."/>
            <person name="Zhuang W."/>
            <person name="Wang G."/>
        </authorList>
    </citation>
    <scope>NUCLEOTIDE SEQUENCE [LARGE SCALE GENOMIC DNA]</scope>
    <source>
        <strain evidence="3">208</strain>
    </source>
</reference>
<feature type="transmembrane region" description="Helical" evidence="1">
    <location>
        <begin position="448"/>
        <end position="470"/>
    </location>
</feature>
<keyword evidence="1" id="KW-0472">Membrane</keyword>
<keyword evidence="3" id="KW-1185">Reference proteome</keyword>
<feature type="transmembrane region" description="Helical" evidence="1">
    <location>
        <begin position="211"/>
        <end position="230"/>
    </location>
</feature>
<comment type="caution">
    <text evidence="2">The sequence shown here is derived from an EMBL/GenBank/DDBJ whole genome shotgun (WGS) entry which is preliminary data.</text>
</comment>
<evidence type="ECO:0000256" key="1">
    <source>
        <dbReference type="SAM" id="Phobius"/>
    </source>
</evidence>
<feature type="transmembrane region" description="Helical" evidence="1">
    <location>
        <begin position="26"/>
        <end position="49"/>
    </location>
</feature>
<evidence type="ECO:0008006" key="4">
    <source>
        <dbReference type="Google" id="ProtNLM"/>
    </source>
</evidence>
<feature type="transmembrane region" description="Helical" evidence="1">
    <location>
        <begin position="98"/>
        <end position="116"/>
    </location>
</feature>
<dbReference type="AlphaFoldDB" id="A0A1V9G828"/>
<gene>
    <name evidence="2" type="ORF">A4R26_12630</name>
</gene>
<feature type="transmembrane region" description="Helical" evidence="1">
    <location>
        <begin position="476"/>
        <end position="493"/>
    </location>
</feature>
<feature type="transmembrane region" description="Helical" evidence="1">
    <location>
        <begin position="414"/>
        <end position="436"/>
    </location>
</feature>
<dbReference type="RefSeq" id="WP_081161960.1">
    <property type="nucleotide sequence ID" value="NZ_LWBP01000045.1"/>
</dbReference>
<dbReference type="Proteomes" id="UP000192276">
    <property type="component" value="Unassembled WGS sequence"/>
</dbReference>
<feature type="transmembrane region" description="Helical" evidence="1">
    <location>
        <begin position="171"/>
        <end position="202"/>
    </location>
</feature>
<name>A0A1V9G828_9BACT</name>
<dbReference type="EMBL" id="LWBP01000045">
    <property type="protein sequence ID" value="OQP66626.1"/>
    <property type="molecule type" value="Genomic_DNA"/>
</dbReference>
<dbReference type="OrthoDB" id="636847at2"/>
<feature type="transmembrane region" description="Helical" evidence="1">
    <location>
        <begin position="147"/>
        <end position="165"/>
    </location>
</feature>
<sequence length="522" mass="60808">MNERMSISPYEMSFKEFLLKNKRNRAILWIAGIAIVLQFCIFKYFYPYASYIHGDSFSYLNTAHFNLDINTYMVGYSRFIRLFSVFTSSDTALVSFQYLFIQSSALFLLFTLFYFYKLSRVIQIVLLCFMVFNPLFWHLGNLISSDCFFASLSLVWFALLLWLINRPSTRVIVWHAVVLFLAFTVRYNALIYPFISAAVFWLSKLPVRQKVMGIGAGAILCFLFVFYTSYKYKQLTGYWQYSPFSGWQFANNAMYAYRYVDSAERKPVAKKYQVLDNMIREYFDSTRDVKKHPTEAVLAGTYYMWSFGMPLYKYREKIFKKDTTAGELKKWASMGPYFKSYGLYIIRKYPSYFVRYFLWPNASKYYAPPVEFLAAFNSGRDSVVPLAKDWFGYKSLKISTRTKANNHEIHILDFYPILSGVINVVMIMALLSFYVLNGFSKNNQIRQAIFLGGSIWLINAGFTIFASSAALRFQSFPILLTTTFTLILIDWIWNMASQKQVVNPIEAGKIQTSPITDVITPV</sequence>
<protein>
    <recommendedName>
        <fullName evidence="4">Glycosyltransferase RgtA/B/C/D-like domain-containing protein</fullName>
    </recommendedName>
</protein>
<keyword evidence="1" id="KW-0812">Transmembrane</keyword>
<keyword evidence="1" id="KW-1133">Transmembrane helix</keyword>